<dbReference type="InterPro" id="IPR025261">
    <property type="entry name" value="Atos-like_cons_dom"/>
</dbReference>
<accession>A0A6G1FR74</accession>
<proteinExistence type="predicted"/>
<feature type="region of interest" description="Disordered" evidence="1">
    <location>
        <begin position="460"/>
        <end position="479"/>
    </location>
</feature>
<dbReference type="Proteomes" id="UP000504638">
    <property type="component" value="Unplaced"/>
</dbReference>
<feature type="compositionally biased region" description="Polar residues" evidence="1">
    <location>
        <begin position="70"/>
        <end position="79"/>
    </location>
</feature>
<dbReference type="InterPro" id="IPR033473">
    <property type="entry name" value="Atos-like_C"/>
</dbReference>
<dbReference type="AlphaFoldDB" id="A0A6G1FR74"/>
<dbReference type="Pfam" id="PF13889">
    <property type="entry name" value="Chromosome_seg"/>
    <property type="match status" value="1"/>
</dbReference>
<feature type="region of interest" description="Disordered" evidence="1">
    <location>
        <begin position="253"/>
        <end position="336"/>
    </location>
</feature>
<reference evidence="5" key="2">
    <citation type="submission" date="2020-04" db="EMBL/GenBank/DDBJ databases">
        <authorList>
            <consortium name="NCBI Genome Project"/>
        </authorList>
    </citation>
    <scope>NUCLEOTIDE SEQUENCE</scope>
    <source>
        <strain evidence="5">CBS 781.70</strain>
    </source>
</reference>
<dbReference type="SMART" id="SM01177">
    <property type="entry name" value="DUF4210"/>
    <property type="match status" value="1"/>
</dbReference>
<reference evidence="5" key="3">
    <citation type="submission" date="2025-04" db="UniProtKB">
        <authorList>
            <consortium name="RefSeq"/>
        </authorList>
    </citation>
    <scope>IDENTIFICATION</scope>
    <source>
        <strain evidence="5">CBS 781.70</strain>
    </source>
</reference>
<dbReference type="RefSeq" id="XP_033529812.1">
    <property type="nucleotide sequence ID" value="XM_033674733.1"/>
</dbReference>
<evidence type="ECO:0000259" key="2">
    <source>
        <dbReference type="SMART" id="SM01177"/>
    </source>
</evidence>
<feature type="region of interest" description="Disordered" evidence="1">
    <location>
        <begin position="1"/>
        <end position="105"/>
    </location>
</feature>
<feature type="compositionally biased region" description="Polar residues" evidence="1">
    <location>
        <begin position="121"/>
        <end position="153"/>
    </location>
</feature>
<dbReference type="Pfam" id="PF13915">
    <property type="entry name" value="DUF4210"/>
    <property type="match status" value="1"/>
</dbReference>
<dbReference type="PANTHER" id="PTHR13199:SF11">
    <property type="entry name" value="PROTEIN ATOSSA"/>
    <property type="match status" value="1"/>
</dbReference>
<protein>
    <recommendedName>
        <fullName evidence="2">Atos-like conserved domain-containing protein</fullName>
    </recommendedName>
</protein>
<gene>
    <name evidence="3 5" type="ORF">P152DRAFT_254874</name>
</gene>
<evidence type="ECO:0000256" key="1">
    <source>
        <dbReference type="SAM" id="MobiDB-lite"/>
    </source>
</evidence>
<organism evidence="3">
    <name type="scientific">Eremomyces bilateralis CBS 781.70</name>
    <dbReference type="NCBI Taxonomy" id="1392243"/>
    <lineage>
        <taxon>Eukaryota</taxon>
        <taxon>Fungi</taxon>
        <taxon>Dikarya</taxon>
        <taxon>Ascomycota</taxon>
        <taxon>Pezizomycotina</taxon>
        <taxon>Dothideomycetes</taxon>
        <taxon>Dothideomycetes incertae sedis</taxon>
        <taxon>Eremomycetales</taxon>
        <taxon>Eremomycetaceae</taxon>
        <taxon>Eremomyces</taxon>
    </lineage>
</organism>
<feature type="compositionally biased region" description="Low complexity" evidence="1">
    <location>
        <begin position="308"/>
        <end position="318"/>
    </location>
</feature>
<dbReference type="PANTHER" id="PTHR13199">
    <property type="entry name" value="GH03947P"/>
    <property type="match status" value="1"/>
</dbReference>
<dbReference type="OrthoDB" id="8625101at2759"/>
<feature type="region of interest" description="Disordered" evidence="1">
    <location>
        <begin position="518"/>
        <end position="538"/>
    </location>
</feature>
<feature type="compositionally biased region" description="Low complexity" evidence="1">
    <location>
        <begin position="154"/>
        <end position="168"/>
    </location>
</feature>
<dbReference type="InterPro" id="IPR051506">
    <property type="entry name" value="ATOS_Transcription_Regulators"/>
</dbReference>
<reference evidence="3 5" key="1">
    <citation type="submission" date="2020-01" db="EMBL/GenBank/DDBJ databases">
        <authorList>
            <consortium name="DOE Joint Genome Institute"/>
            <person name="Haridas S."/>
            <person name="Albert R."/>
            <person name="Binder M."/>
            <person name="Bloem J."/>
            <person name="Labutti K."/>
            <person name="Salamov A."/>
            <person name="Andreopoulos B."/>
            <person name="Baker S.E."/>
            <person name="Barry K."/>
            <person name="Bills G."/>
            <person name="Bluhm B.H."/>
            <person name="Cannon C."/>
            <person name="Castanera R."/>
            <person name="Culley D.E."/>
            <person name="Daum C."/>
            <person name="Ezra D."/>
            <person name="Gonzalez J.B."/>
            <person name="Henrissat B."/>
            <person name="Kuo A."/>
            <person name="Liang C."/>
            <person name="Lipzen A."/>
            <person name="Lutzoni F."/>
            <person name="Magnuson J."/>
            <person name="Mondo S."/>
            <person name="Nolan M."/>
            <person name="Ohm R."/>
            <person name="Pangilinan J."/>
            <person name="Park H.-J."/>
            <person name="Ramirez L."/>
            <person name="Alfaro M."/>
            <person name="Sun H."/>
            <person name="Tritt A."/>
            <person name="Yoshinaga Y."/>
            <person name="Zwiers L.-H."/>
            <person name="Turgeon B.G."/>
            <person name="Goodwin S.B."/>
            <person name="Spatafora J.W."/>
            <person name="Crous P.W."/>
            <person name="Grigoriev I.V."/>
        </authorList>
    </citation>
    <scope>NUCLEOTIDE SEQUENCE</scope>
    <source>
        <strain evidence="3 5">CBS 781.70</strain>
    </source>
</reference>
<evidence type="ECO:0000313" key="4">
    <source>
        <dbReference type="Proteomes" id="UP000504638"/>
    </source>
</evidence>
<evidence type="ECO:0000313" key="3">
    <source>
        <dbReference type="EMBL" id="KAF1808181.1"/>
    </source>
</evidence>
<feature type="region of interest" description="Disordered" evidence="1">
    <location>
        <begin position="121"/>
        <end position="172"/>
    </location>
</feature>
<name>A0A6G1FR74_9PEZI</name>
<dbReference type="GeneID" id="54415303"/>
<keyword evidence="4" id="KW-1185">Reference proteome</keyword>
<dbReference type="EMBL" id="ML975189">
    <property type="protein sequence ID" value="KAF1808181.1"/>
    <property type="molecule type" value="Genomic_DNA"/>
</dbReference>
<evidence type="ECO:0000313" key="5">
    <source>
        <dbReference type="RefSeq" id="XP_033529812.1"/>
    </source>
</evidence>
<sequence length="592" mass="65400">MTSNHAAGLEIQRPRSAFHSGDFRDRSPADTPSDNPEPLASRPGSGDGTPRLPAKADPIVYEKRPVRSRAVSNASTTSLLFMPPTSPLAKQSTSDGSRSDVEAASRRHTLSPFAFRGLFSSSPLNVSDRNDPTHPSQSYRSSLQHISRFIPQTPSSRRPSLSSDSPPLHHAPLVGSYEESILRGRMSTTPSRPLNFVAQIGVLGRGECKPSLQCPPHVMVGFPAVFYSYNGGTRIADSQPSPYVGLIDLEGTASERSKRRRSPEERRARKQKRLRRLRCDAEAKDSSPLAPTGRQGGGDRAPLEPRSRSGSPVPRSIRASGAQRPGETVGPITTPVGGYRIPPQGHLQIIIKNPHKTAVKLFRVPYDVSDMPVGTKTFVRQRSFVESTEAWEPGMGGMNATQSASRAPLRYLVHLNICCTAPKRHWLYGDIRVVFANRVPDGKESLRCETQVPEPRWSAYRPTVRPNARPTNQGQPFGALASETKDTRHSVAWSPRFKQFGHLESDHLDKVDGLQGLHARSRKLPQNDTFTAQPPGRIHDMSAEDRAKTQAEVQAKFEETYARAEAKERMNRLGRGEEFLTRLHGYGMSRPH</sequence>
<feature type="domain" description="Atos-like conserved" evidence="2">
    <location>
        <begin position="173"/>
        <end position="244"/>
    </location>
</feature>